<dbReference type="AlphaFoldDB" id="A0AAN8SBH5"/>
<name>A0AAN8SBH5_POLSC</name>
<gene>
    <name evidence="1" type="ORF">RUM43_004193</name>
</gene>
<organism evidence="1 2">
    <name type="scientific">Polyplax serrata</name>
    <name type="common">Common mouse louse</name>
    <dbReference type="NCBI Taxonomy" id="468196"/>
    <lineage>
        <taxon>Eukaryota</taxon>
        <taxon>Metazoa</taxon>
        <taxon>Ecdysozoa</taxon>
        <taxon>Arthropoda</taxon>
        <taxon>Hexapoda</taxon>
        <taxon>Insecta</taxon>
        <taxon>Pterygota</taxon>
        <taxon>Neoptera</taxon>
        <taxon>Paraneoptera</taxon>
        <taxon>Psocodea</taxon>
        <taxon>Troctomorpha</taxon>
        <taxon>Phthiraptera</taxon>
        <taxon>Anoplura</taxon>
        <taxon>Polyplacidae</taxon>
        <taxon>Polyplax</taxon>
    </lineage>
</organism>
<evidence type="ECO:0000313" key="1">
    <source>
        <dbReference type="EMBL" id="KAK6642691.1"/>
    </source>
</evidence>
<proteinExistence type="predicted"/>
<evidence type="ECO:0000313" key="2">
    <source>
        <dbReference type="Proteomes" id="UP001372834"/>
    </source>
</evidence>
<reference evidence="1 2" key="1">
    <citation type="submission" date="2023-10" db="EMBL/GenBank/DDBJ databases">
        <title>Genomes of two closely related lineages of the louse Polyplax serrata with different host specificities.</title>
        <authorList>
            <person name="Martinu J."/>
            <person name="Tarabai H."/>
            <person name="Stefka J."/>
            <person name="Hypsa V."/>
        </authorList>
    </citation>
    <scope>NUCLEOTIDE SEQUENCE [LARGE SCALE GENOMIC DNA]</scope>
    <source>
        <strain evidence="1">HR10_N</strain>
    </source>
</reference>
<dbReference type="Proteomes" id="UP001372834">
    <property type="component" value="Unassembled WGS sequence"/>
</dbReference>
<dbReference type="EMBL" id="JAWJWE010000002">
    <property type="protein sequence ID" value="KAK6642691.1"/>
    <property type="molecule type" value="Genomic_DNA"/>
</dbReference>
<accession>A0AAN8SBH5</accession>
<sequence length="174" mass="18867">MSLIGLTGELCPAGSPMCLQFRVVQVSSEMCEKRNVGLDAVGVRSFCGVSQRLLYVFFCVRGNLVGFSLTLTPNPRSQAKTFLKNSIYVTLLFEDYLALSPRPQQPNSPPAICFSSPVFILSSNHFPGRGGYFKRHGDGGGLGLTVPSQLCLRSLDAIYLTLMPGLACHESNSN</sequence>
<comment type="caution">
    <text evidence="1">The sequence shown here is derived from an EMBL/GenBank/DDBJ whole genome shotgun (WGS) entry which is preliminary data.</text>
</comment>
<protein>
    <submittedName>
        <fullName evidence="1">Uncharacterized protein</fullName>
    </submittedName>
</protein>